<dbReference type="PANTHER" id="PTHR24220:SF659">
    <property type="entry name" value="TRANSPORTER, PUTATIVE-RELATED"/>
    <property type="match status" value="1"/>
</dbReference>
<evidence type="ECO:0000313" key="5">
    <source>
        <dbReference type="Proteomes" id="UP000272503"/>
    </source>
</evidence>
<comment type="caution">
    <text evidence="4">The sequence shown here is derived from an EMBL/GenBank/DDBJ whole genome shotgun (WGS) entry which is preliminary data.</text>
</comment>
<organism evidence="4 5">
    <name type="scientific">Mycetocola tolaasinivorans</name>
    <dbReference type="NCBI Taxonomy" id="76635"/>
    <lineage>
        <taxon>Bacteria</taxon>
        <taxon>Bacillati</taxon>
        <taxon>Actinomycetota</taxon>
        <taxon>Actinomycetes</taxon>
        <taxon>Micrococcales</taxon>
        <taxon>Microbacteriaceae</taxon>
        <taxon>Mycetocola</taxon>
    </lineage>
</organism>
<sequence>MITLEHIGKTITEPNGTARVLFEDLSFALVEPGSSVAVLGRSGSGKTTLLRILAGLDTRFEGTHRYHGAALSRRYEDMARHRRDHIGFITQHYDLLGDRSVLSNVLMGARGRRSAERRRASEYLELVGLTGFERKRPSVLSGGEAQRVAIARALVSEPAVILADEPTGALDEDTEEAVLTLFRTLQDRGCQLVIVTHSERVARHCDAQLLLTDRALTPLPTPR</sequence>
<evidence type="ECO:0000256" key="2">
    <source>
        <dbReference type="ARBA" id="ARBA00022840"/>
    </source>
</evidence>
<dbReference type="RefSeq" id="WP_121649111.1">
    <property type="nucleotide sequence ID" value="NZ_RCUX01000009.1"/>
</dbReference>
<evidence type="ECO:0000259" key="3">
    <source>
        <dbReference type="PROSITE" id="PS50893"/>
    </source>
</evidence>
<dbReference type="GO" id="GO:0005524">
    <property type="term" value="F:ATP binding"/>
    <property type="evidence" value="ECO:0007669"/>
    <property type="project" value="UniProtKB-KW"/>
</dbReference>
<dbReference type="Proteomes" id="UP000272503">
    <property type="component" value="Unassembled WGS sequence"/>
</dbReference>
<keyword evidence="5" id="KW-1185">Reference proteome</keyword>
<dbReference type="AlphaFoldDB" id="A0A3L7A562"/>
<keyword evidence="2 4" id="KW-0067">ATP-binding</keyword>
<accession>A0A3L7A562</accession>
<dbReference type="PROSITE" id="PS00211">
    <property type="entry name" value="ABC_TRANSPORTER_1"/>
    <property type="match status" value="1"/>
</dbReference>
<protein>
    <submittedName>
        <fullName evidence="4">ABC transporter ATP-binding protein</fullName>
    </submittedName>
</protein>
<dbReference type="SUPFAM" id="SSF52540">
    <property type="entry name" value="P-loop containing nucleoside triphosphate hydrolases"/>
    <property type="match status" value="1"/>
</dbReference>
<dbReference type="PROSITE" id="PS50893">
    <property type="entry name" value="ABC_TRANSPORTER_2"/>
    <property type="match status" value="1"/>
</dbReference>
<dbReference type="InterPro" id="IPR015854">
    <property type="entry name" value="ABC_transpr_LolD-like"/>
</dbReference>
<reference evidence="4 5" key="1">
    <citation type="submission" date="2018-10" db="EMBL/GenBank/DDBJ databases">
        <authorList>
            <person name="Li J."/>
        </authorList>
    </citation>
    <scope>NUCLEOTIDE SEQUENCE [LARGE SCALE GENOMIC DNA]</scope>
    <source>
        <strain evidence="4 5">IF 016277</strain>
    </source>
</reference>
<dbReference type="InterPro" id="IPR027417">
    <property type="entry name" value="P-loop_NTPase"/>
</dbReference>
<dbReference type="GO" id="GO:0022857">
    <property type="term" value="F:transmembrane transporter activity"/>
    <property type="evidence" value="ECO:0007669"/>
    <property type="project" value="TreeGrafter"/>
</dbReference>
<name>A0A3L7A562_9MICO</name>
<gene>
    <name evidence="4" type="ORF">D9V32_11775</name>
</gene>
<evidence type="ECO:0000313" key="4">
    <source>
        <dbReference type="EMBL" id="RLP74711.1"/>
    </source>
</evidence>
<dbReference type="Pfam" id="PF00005">
    <property type="entry name" value="ABC_tran"/>
    <property type="match status" value="1"/>
</dbReference>
<dbReference type="PANTHER" id="PTHR24220">
    <property type="entry name" value="IMPORT ATP-BINDING PROTEIN"/>
    <property type="match status" value="1"/>
</dbReference>
<dbReference type="OrthoDB" id="9778572at2"/>
<evidence type="ECO:0000256" key="1">
    <source>
        <dbReference type="ARBA" id="ARBA00022741"/>
    </source>
</evidence>
<keyword evidence="1" id="KW-0547">Nucleotide-binding</keyword>
<feature type="domain" description="ABC transporter" evidence="3">
    <location>
        <begin position="2"/>
        <end position="223"/>
    </location>
</feature>
<dbReference type="InterPro" id="IPR003439">
    <property type="entry name" value="ABC_transporter-like_ATP-bd"/>
</dbReference>
<proteinExistence type="predicted"/>
<dbReference type="GO" id="GO:0005886">
    <property type="term" value="C:plasma membrane"/>
    <property type="evidence" value="ECO:0007669"/>
    <property type="project" value="TreeGrafter"/>
</dbReference>
<dbReference type="Gene3D" id="3.40.50.300">
    <property type="entry name" value="P-loop containing nucleotide triphosphate hydrolases"/>
    <property type="match status" value="1"/>
</dbReference>
<dbReference type="SMART" id="SM00382">
    <property type="entry name" value="AAA"/>
    <property type="match status" value="1"/>
</dbReference>
<dbReference type="EMBL" id="RCUX01000009">
    <property type="protein sequence ID" value="RLP74711.1"/>
    <property type="molecule type" value="Genomic_DNA"/>
</dbReference>
<dbReference type="InterPro" id="IPR003593">
    <property type="entry name" value="AAA+_ATPase"/>
</dbReference>
<dbReference type="InterPro" id="IPR017871">
    <property type="entry name" value="ABC_transporter-like_CS"/>
</dbReference>
<dbReference type="GO" id="GO:0016887">
    <property type="term" value="F:ATP hydrolysis activity"/>
    <property type="evidence" value="ECO:0007669"/>
    <property type="project" value="InterPro"/>
</dbReference>